<evidence type="ECO:0000256" key="4">
    <source>
        <dbReference type="ARBA" id="ARBA00023136"/>
    </source>
</evidence>
<comment type="subcellular location">
    <subcellularLocation>
        <location evidence="1">Membrane</location>
        <topology evidence="1">Single-pass membrane protein</topology>
    </subcellularLocation>
</comment>
<accession>A0A3P9MFN8</accession>
<evidence type="ECO:0000256" key="1">
    <source>
        <dbReference type="ARBA" id="ARBA00004167"/>
    </source>
</evidence>
<evidence type="ECO:0000313" key="7">
    <source>
        <dbReference type="Proteomes" id="UP000265180"/>
    </source>
</evidence>
<evidence type="ECO:0000256" key="5">
    <source>
        <dbReference type="SAM" id="Phobius"/>
    </source>
</evidence>
<sequence length="137" mass="15839">WFYKSMKVENYSWEMDPRNTQQDVQDQLNDVVSRLQSKNFFQSDLDIAFFAVFFIFIGMILLLFLLVLIRCCCCCCCQDDDQVTPAGHADPSLTSQTHEHSADLGWRKKQIPDLTSDLPTNLFVCVLYSLADRRGGW</sequence>
<evidence type="ECO:0000256" key="2">
    <source>
        <dbReference type="ARBA" id="ARBA00022692"/>
    </source>
</evidence>
<dbReference type="AlphaFoldDB" id="A0A3P9MFN8"/>
<dbReference type="InterPro" id="IPR031671">
    <property type="entry name" value="SMIM5/18/22"/>
</dbReference>
<keyword evidence="4 5" id="KW-0472">Membrane</keyword>
<reference key="1">
    <citation type="journal article" date="2007" name="Nature">
        <title>The medaka draft genome and insights into vertebrate genome evolution.</title>
        <authorList>
            <person name="Kasahara M."/>
            <person name="Naruse K."/>
            <person name="Sasaki S."/>
            <person name="Nakatani Y."/>
            <person name="Qu W."/>
            <person name="Ahsan B."/>
            <person name="Yamada T."/>
            <person name="Nagayasu Y."/>
            <person name="Doi K."/>
            <person name="Kasai Y."/>
            <person name="Jindo T."/>
            <person name="Kobayashi D."/>
            <person name="Shimada A."/>
            <person name="Toyoda A."/>
            <person name="Kuroki Y."/>
            <person name="Fujiyama A."/>
            <person name="Sasaki T."/>
            <person name="Shimizu A."/>
            <person name="Asakawa S."/>
            <person name="Shimizu N."/>
            <person name="Hashimoto S."/>
            <person name="Yang J."/>
            <person name="Lee Y."/>
            <person name="Matsushima K."/>
            <person name="Sugano S."/>
            <person name="Sakaizumi M."/>
            <person name="Narita T."/>
            <person name="Ohishi K."/>
            <person name="Haga S."/>
            <person name="Ohta F."/>
            <person name="Nomoto H."/>
            <person name="Nogata K."/>
            <person name="Morishita T."/>
            <person name="Endo T."/>
            <person name="Shin-I T."/>
            <person name="Takeda H."/>
            <person name="Morishita S."/>
            <person name="Kohara Y."/>
        </authorList>
    </citation>
    <scope>NUCLEOTIDE SEQUENCE [LARGE SCALE GENOMIC DNA]</scope>
    <source>
        <strain>Hd-rR</strain>
    </source>
</reference>
<reference evidence="6" key="4">
    <citation type="submission" date="2025-09" db="UniProtKB">
        <authorList>
            <consortium name="Ensembl"/>
        </authorList>
    </citation>
    <scope>IDENTIFICATION</scope>
    <source>
        <strain evidence="6">HNI</strain>
    </source>
</reference>
<evidence type="ECO:0008006" key="8">
    <source>
        <dbReference type="Google" id="ProtNLM"/>
    </source>
</evidence>
<dbReference type="PANTHER" id="PTHR36982">
    <property type="entry name" value="CLCA DOMAIN-CONTAINING PROTEIN"/>
    <property type="match status" value="1"/>
</dbReference>
<keyword evidence="2 5" id="KW-0812">Transmembrane</keyword>
<dbReference type="Pfam" id="PF15831">
    <property type="entry name" value="SMIM5_18_22"/>
    <property type="match status" value="1"/>
</dbReference>
<organism evidence="6 7">
    <name type="scientific">Oryzias latipes</name>
    <name type="common">Japanese rice fish</name>
    <name type="synonym">Japanese killifish</name>
    <dbReference type="NCBI Taxonomy" id="8090"/>
    <lineage>
        <taxon>Eukaryota</taxon>
        <taxon>Metazoa</taxon>
        <taxon>Chordata</taxon>
        <taxon>Craniata</taxon>
        <taxon>Vertebrata</taxon>
        <taxon>Euteleostomi</taxon>
        <taxon>Actinopterygii</taxon>
        <taxon>Neopterygii</taxon>
        <taxon>Teleostei</taxon>
        <taxon>Neoteleostei</taxon>
        <taxon>Acanthomorphata</taxon>
        <taxon>Ovalentaria</taxon>
        <taxon>Atherinomorphae</taxon>
        <taxon>Beloniformes</taxon>
        <taxon>Adrianichthyidae</taxon>
        <taxon>Oryziinae</taxon>
        <taxon>Oryzias</taxon>
    </lineage>
</organism>
<evidence type="ECO:0000313" key="6">
    <source>
        <dbReference type="Ensembl" id="ENSORLP00020031823.1"/>
    </source>
</evidence>
<proteinExistence type="predicted"/>
<keyword evidence="3 5" id="KW-1133">Transmembrane helix</keyword>
<dbReference type="PANTHER" id="PTHR36982:SF3">
    <property type="entry name" value="SMALL INTEGRAL MEMBRANE PROTEIN 22"/>
    <property type="match status" value="1"/>
</dbReference>
<dbReference type="Proteomes" id="UP000265180">
    <property type="component" value="Chromosome 8"/>
</dbReference>
<dbReference type="GO" id="GO:0016020">
    <property type="term" value="C:membrane"/>
    <property type="evidence" value="ECO:0007669"/>
    <property type="project" value="UniProtKB-SubCell"/>
</dbReference>
<reference evidence="6 7" key="2">
    <citation type="submission" date="2017-04" db="EMBL/GenBank/DDBJ databases">
        <title>CpG methylation of centromeres and impact of large insertions on vertebrate speciation.</title>
        <authorList>
            <person name="Ichikawa K."/>
            <person name="Yoshimura J."/>
            <person name="Morishita S."/>
        </authorList>
    </citation>
    <scope>NUCLEOTIDE SEQUENCE</scope>
    <source>
        <strain evidence="6 7">HNI</strain>
    </source>
</reference>
<feature type="transmembrane region" description="Helical" evidence="5">
    <location>
        <begin position="47"/>
        <end position="69"/>
    </location>
</feature>
<evidence type="ECO:0000256" key="3">
    <source>
        <dbReference type="ARBA" id="ARBA00022989"/>
    </source>
</evidence>
<dbReference type="Ensembl" id="ENSORLT00020024213.1">
    <property type="protein sequence ID" value="ENSORLP00020031823.1"/>
    <property type="gene ID" value="ENSORLG00020017068.1"/>
</dbReference>
<reference evidence="6" key="3">
    <citation type="submission" date="2025-08" db="UniProtKB">
        <authorList>
            <consortium name="Ensembl"/>
        </authorList>
    </citation>
    <scope>IDENTIFICATION</scope>
    <source>
        <strain evidence="6">HNI</strain>
    </source>
</reference>
<protein>
    <recommendedName>
        <fullName evidence="8">Small integral membrane protein 22</fullName>
    </recommendedName>
</protein>
<name>A0A3P9MFN8_ORYLA</name>
<dbReference type="InterPro" id="IPR053081">
    <property type="entry name" value="SIM_Modulators"/>
</dbReference>